<dbReference type="AlphaFoldDB" id="A0A0R2ED54"/>
<dbReference type="InterPro" id="IPR002569">
    <property type="entry name" value="Met_Sox_Rdtase_MsrA_dom"/>
</dbReference>
<evidence type="ECO:0000256" key="5">
    <source>
        <dbReference type="HAMAP-Rule" id="MF_01401"/>
    </source>
</evidence>
<evidence type="ECO:0000259" key="6">
    <source>
        <dbReference type="Pfam" id="PF01625"/>
    </source>
</evidence>
<evidence type="ECO:0000256" key="1">
    <source>
        <dbReference type="ARBA" id="ARBA00005591"/>
    </source>
</evidence>
<proteinExistence type="inferred from homology"/>
<dbReference type="PANTHER" id="PTHR43774">
    <property type="entry name" value="PEPTIDE METHIONINE SULFOXIDE REDUCTASE"/>
    <property type="match status" value="1"/>
</dbReference>
<dbReference type="Pfam" id="PF08951">
    <property type="entry name" value="EntA_Immun"/>
    <property type="match status" value="1"/>
</dbReference>
<comment type="catalytic activity">
    <reaction evidence="3 5">
        <text>L-methionyl-[protein] + [thioredoxin]-disulfide + H2O = L-methionyl-(S)-S-oxide-[protein] + [thioredoxin]-dithiol</text>
        <dbReference type="Rhea" id="RHEA:14217"/>
        <dbReference type="Rhea" id="RHEA-COMP:10698"/>
        <dbReference type="Rhea" id="RHEA-COMP:10700"/>
        <dbReference type="Rhea" id="RHEA-COMP:12313"/>
        <dbReference type="Rhea" id="RHEA-COMP:12315"/>
        <dbReference type="ChEBI" id="CHEBI:15377"/>
        <dbReference type="ChEBI" id="CHEBI:16044"/>
        <dbReference type="ChEBI" id="CHEBI:29950"/>
        <dbReference type="ChEBI" id="CHEBI:44120"/>
        <dbReference type="ChEBI" id="CHEBI:50058"/>
        <dbReference type="EC" id="1.8.4.11"/>
    </reaction>
</comment>
<dbReference type="GO" id="GO:0033744">
    <property type="term" value="F:L-methionine:thioredoxin-disulfide S-oxidoreductase activity"/>
    <property type="evidence" value="ECO:0007669"/>
    <property type="project" value="RHEA"/>
</dbReference>
<keyword evidence="8" id="KW-1185">Reference proteome</keyword>
<keyword evidence="2 5" id="KW-0560">Oxidoreductase</keyword>
<dbReference type="PATRIC" id="fig|1046596.6.peg.181"/>
<comment type="function">
    <text evidence="5">Has an important function as a repair enzyme for proteins that have been inactivated by oxidation. Catalyzes the reversible oxidation-reduction of methionine sulfoxide in proteins to methionine.</text>
</comment>
<dbReference type="PANTHER" id="PTHR43774:SF1">
    <property type="entry name" value="PEPTIDE METHIONINE SULFOXIDE REDUCTASE MSRA 2"/>
    <property type="match status" value="1"/>
</dbReference>
<evidence type="ECO:0000313" key="7">
    <source>
        <dbReference type="EMBL" id="KRN10412.1"/>
    </source>
</evidence>
<sequence>MILSKLSESWEKMKRADITLDEIYNLILNTATREWERKQLLKCKLEIENGTDKEQALGELEYRLRPLAVRNNLTPDIADFYAKLSGEKQDIESFDLTKHFEDDGPDIERAIFAGGCFWCMVEPFETRPGIIAVISGYTGGQSENPTYDEVSRGTSGHVEAVEIIYENKVISYQVLVELYWQLIDPTDDSGQINDRGANYQPIIFVRDEEQKKIANASKEKLKQSRKFTKPIVVPIRKVEKFWPAENYHQDFYKKNRVRYRRIENSRKQYLAYLKLKGWLKRKFNKK</sequence>
<dbReference type="Gene3D" id="3.30.1060.10">
    <property type="entry name" value="Peptide methionine sulphoxide reductase MsrA"/>
    <property type="match status" value="1"/>
</dbReference>
<dbReference type="InterPro" id="IPR036509">
    <property type="entry name" value="Met_Sox_Rdtase_MsrA_sf"/>
</dbReference>
<organism evidence="7 8">
    <name type="scientific">Liquorilactobacillus mali KCTC 3596 = DSM 20444</name>
    <dbReference type="NCBI Taxonomy" id="1046596"/>
    <lineage>
        <taxon>Bacteria</taxon>
        <taxon>Bacillati</taxon>
        <taxon>Bacillota</taxon>
        <taxon>Bacilli</taxon>
        <taxon>Lactobacillales</taxon>
        <taxon>Lactobacillaceae</taxon>
        <taxon>Liquorilactobacillus</taxon>
    </lineage>
</organism>
<dbReference type="NCBIfam" id="TIGR00401">
    <property type="entry name" value="msrA"/>
    <property type="match status" value="1"/>
</dbReference>
<dbReference type="GO" id="GO:0030153">
    <property type="term" value="P:bacteriocin immunity"/>
    <property type="evidence" value="ECO:0007669"/>
    <property type="project" value="InterPro"/>
</dbReference>
<protein>
    <recommendedName>
        <fullName evidence="5">Peptide methionine sulfoxide reductase MsrA</fullName>
        <shortName evidence="5">Protein-methionine-S-oxide reductase</shortName>
        <ecNumber evidence="5">1.8.4.11</ecNumber>
    </recommendedName>
    <alternativeName>
        <fullName evidence="5">Peptide-methionine (S)-S-oxide reductase</fullName>
        <shortName evidence="5">Peptide Met(O) reductase</shortName>
    </alternativeName>
</protein>
<reference evidence="7 8" key="1">
    <citation type="journal article" date="2015" name="Genome Announc.">
        <title>Expanding the biotechnology potential of lactobacilli through comparative genomics of 213 strains and associated genera.</title>
        <authorList>
            <person name="Sun Z."/>
            <person name="Harris H.M."/>
            <person name="McCann A."/>
            <person name="Guo C."/>
            <person name="Argimon S."/>
            <person name="Zhang W."/>
            <person name="Yang X."/>
            <person name="Jeffery I.B."/>
            <person name="Cooney J.C."/>
            <person name="Kagawa T.F."/>
            <person name="Liu W."/>
            <person name="Song Y."/>
            <person name="Salvetti E."/>
            <person name="Wrobel A."/>
            <person name="Rasinkangas P."/>
            <person name="Parkhill J."/>
            <person name="Rea M.C."/>
            <person name="O'Sullivan O."/>
            <person name="Ritari J."/>
            <person name="Douillard F.P."/>
            <person name="Paul Ross R."/>
            <person name="Yang R."/>
            <person name="Briner A.E."/>
            <person name="Felis G.E."/>
            <person name="de Vos W.M."/>
            <person name="Barrangou R."/>
            <person name="Klaenhammer T.R."/>
            <person name="Caufield P.W."/>
            <person name="Cui Y."/>
            <person name="Zhang H."/>
            <person name="O'Toole P.W."/>
        </authorList>
    </citation>
    <scope>NUCLEOTIDE SEQUENCE [LARGE SCALE GENOMIC DNA]</scope>
    <source>
        <strain evidence="7 8">DSM 20444</strain>
    </source>
</reference>
<dbReference type="EMBL" id="AYYH01000010">
    <property type="protein sequence ID" value="KRN10412.1"/>
    <property type="molecule type" value="Genomic_DNA"/>
</dbReference>
<accession>A0A0R2ED54</accession>
<comment type="caution">
    <text evidence="7">The sequence shown here is derived from an EMBL/GenBank/DDBJ whole genome shotgun (WGS) entry which is preliminary data.</text>
</comment>
<dbReference type="EC" id="1.8.4.11" evidence="5"/>
<evidence type="ECO:0000256" key="2">
    <source>
        <dbReference type="ARBA" id="ARBA00023002"/>
    </source>
</evidence>
<dbReference type="Pfam" id="PF01625">
    <property type="entry name" value="PMSR"/>
    <property type="match status" value="1"/>
</dbReference>
<dbReference type="InterPro" id="IPR015046">
    <property type="entry name" value="LciA_Immunity-like"/>
</dbReference>
<evidence type="ECO:0000313" key="8">
    <source>
        <dbReference type="Proteomes" id="UP000050898"/>
    </source>
</evidence>
<dbReference type="HAMAP" id="MF_01401">
    <property type="entry name" value="MsrA"/>
    <property type="match status" value="1"/>
</dbReference>
<dbReference type="CDD" id="cd21059">
    <property type="entry name" value="LciA-like"/>
    <property type="match status" value="1"/>
</dbReference>
<evidence type="ECO:0000256" key="4">
    <source>
        <dbReference type="ARBA" id="ARBA00048782"/>
    </source>
</evidence>
<dbReference type="Proteomes" id="UP000050898">
    <property type="component" value="Unassembled WGS sequence"/>
</dbReference>
<feature type="domain" description="Peptide methionine sulphoxide reductase MsrA" evidence="6">
    <location>
        <begin position="110"/>
        <end position="260"/>
    </location>
</feature>
<dbReference type="SUPFAM" id="SSF55068">
    <property type="entry name" value="Peptide methionine sulfoxide reductase"/>
    <property type="match status" value="1"/>
</dbReference>
<gene>
    <name evidence="5" type="primary">msrA</name>
    <name evidence="7" type="ORF">FD00_GL000178</name>
</gene>
<feature type="active site" evidence="5">
    <location>
        <position position="116"/>
    </location>
</feature>
<evidence type="ECO:0000256" key="3">
    <source>
        <dbReference type="ARBA" id="ARBA00047806"/>
    </source>
</evidence>
<name>A0A0R2ED54_9LACO</name>
<comment type="catalytic activity">
    <reaction evidence="4 5">
        <text>[thioredoxin]-disulfide + L-methionine + H2O = L-methionine (S)-S-oxide + [thioredoxin]-dithiol</text>
        <dbReference type="Rhea" id="RHEA:19993"/>
        <dbReference type="Rhea" id="RHEA-COMP:10698"/>
        <dbReference type="Rhea" id="RHEA-COMP:10700"/>
        <dbReference type="ChEBI" id="CHEBI:15377"/>
        <dbReference type="ChEBI" id="CHEBI:29950"/>
        <dbReference type="ChEBI" id="CHEBI:50058"/>
        <dbReference type="ChEBI" id="CHEBI:57844"/>
        <dbReference type="ChEBI" id="CHEBI:58772"/>
        <dbReference type="EC" id="1.8.4.11"/>
    </reaction>
</comment>
<comment type="similarity">
    <text evidence="1 5">Belongs to the MsrA Met sulfoxide reductase family.</text>
</comment>
<dbReference type="GO" id="GO:0008113">
    <property type="term" value="F:peptide-methionine (S)-S-oxide reductase activity"/>
    <property type="evidence" value="ECO:0007669"/>
    <property type="project" value="UniProtKB-UniRule"/>
</dbReference>